<dbReference type="Proteomes" id="UP000604046">
    <property type="component" value="Unassembled WGS sequence"/>
</dbReference>
<feature type="region of interest" description="Disordered" evidence="2">
    <location>
        <begin position="170"/>
        <end position="198"/>
    </location>
</feature>
<dbReference type="AlphaFoldDB" id="A0A812I9H9"/>
<feature type="region of interest" description="Disordered" evidence="2">
    <location>
        <begin position="300"/>
        <end position="359"/>
    </location>
</feature>
<organism evidence="3 4">
    <name type="scientific">Symbiodinium natans</name>
    <dbReference type="NCBI Taxonomy" id="878477"/>
    <lineage>
        <taxon>Eukaryota</taxon>
        <taxon>Sar</taxon>
        <taxon>Alveolata</taxon>
        <taxon>Dinophyceae</taxon>
        <taxon>Suessiales</taxon>
        <taxon>Symbiodiniaceae</taxon>
        <taxon>Symbiodinium</taxon>
    </lineage>
</organism>
<evidence type="ECO:0000313" key="4">
    <source>
        <dbReference type="Proteomes" id="UP000604046"/>
    </source>
</evidence>
<protein>
    <submittedName>
        <fullName evidence="3">Uncharacterized protein</fullName>
    </submittedName>
</protein>
<dbReference type="EMBL" id="CAJNDS010000194">
    <property type="protein sequence ID" value="CAE7025563.1"/>
    <property type="molecule type" value="Genomic_DNA"/>
</dbReference>
<gene>
    <name evidence="3" type="ORF">SNAT2548_LOCUS3193</name>
</gene>
<keyword evidence="4" id="KW-1185">Reference proteome</keyword>
<accession>A0A812I9H9</accession>
<evidence type="ECO:0000256" key="2">
    <source>
        <dbReference type="SAM" id="MobiDB-lite"/>
    </source>
</evidence>
<name>A0A812I9H9_9DINO</name>
<feature type="coiled-coil region" evidence="1">
    <location>
        <begin position="208"/>
        <end position="235"/>
    </location>
</feature>
<dbReference type="OrthoDB" id="435641at2759"/>
<reference evidence="3" key="1">
    <citation type="submission" date="2021-02" db="EMBL/GenBank/DDBJ databases">
        <authorList>
            <person name="Dougan E. K."/>
            <person name="Rhodes N."/>
            <person name="Thang M."/>
            <person name="Chan C."/>
        </authorList>
    </citation>
    <scope>NUCLEOTIDE SEQUENCE</scope>
</reference>
<feature type="compositionally biased region" description="Low complexity" evidence="2">
    <location>
        <begin position="179"/>
        <end position="198"/>
    </location>
</feature>
<comment type="caution">
    <text evidence="3">The sequence shown here is derived from an EMBL/GenBank/DDBJ whole genome shotgun (WGS) entry which is preliminary data.</text>
</comment>
<proteinExistence type="predicted"/>
<evidence type="ECO:0000256" key="1">
    <source>
        <dbReference type="SAM" id="Coils"/>
    </source>
</evidence>
<keyword evidence="1" id="KW-0175">Coiled coil</keyword>
<sequence length="793" mass="81668">MEADLLERLLQEKHAAREQVLLAERKTQTAASTVAHILQDVEHAEEQLAIHLSAEEAAKVESDAADKAAAEAETARSTAEAQLLVGHMEQDLCRLACAILLAEEKDLQMPADQVSRVQKICEKLDLEDSLRCTLPLVLQKPAGTRSFLEKAAAQLITKAMQEHMDKLSQELTSDEVQGSTEAATARAQETRASSKAAQASLAKARDGVRAAQAAVDAVRARLDQARAEERRALAESVDASSTGAKTMESLRQFRKGALAAYQSLEGPAVPCQAVDDLERKISDFEESCRIEVRELRKAMEEQSLVDQKATADEERGDCEEALPPGPPTTASAEVSEDGCPTSCQDEAAVPAGDKAGSEPGDVAMTGEVEISIPDTQTDEVDAADRGCGDCEEALPGGPTTVSTEVSEDGCPTSCQDEAAVPAGAKAGGEPCDVAMAGAEVETCIQNSQDTQADEAEAAADNGCGDCEEALPGVSAASAEVSEDGCPTSCQEEAAQAALPAGPKDDDESCDVAMTGAEVETSIPDTQADEVDAADRGCGDCEEALPGGPTTVSTEVSEDGCPTSCQDEAAVPAGAKAGGEPCDVAMAGAEVETCIQNSQDTQADEAEAAADNGCGDCEEALPGVSAASAEVSEDGCPTSCQEEAAQAALPAGPKDDDESCDVAMTGAEVETSIPDTQADEVDAADRGCGDCEEALPGGPTTVSTEVSEDGCPTSCQDEAAVPAGAKAGGEPCDVAMAGAEVETCIQNSQDTQADEVSSAQDSVNLRSVFNFGLATMLLTLSGCGEAPEPETQRE</sequence>
<evidence type="ECO:0000313" key="3">
    <source>
        <dbReference type="EMBL" id="CAE7025563.1"/>
    </source>
</evidence>